<dbReference type="PANTHER" id="PTHR12606">
    <property type="entry name" value="SENTRIN/SUMO-SPECIFIC PROTEASE"/>
    <property type="match status" value="1"/>
</dbReference>
<proteinExistence type="inferred from homology"/>
<dbReference type="InterPro" id="IPR038765">
    <property type="entry name" value="Papain-like_cys_pep_sf"/>
</dbReference>
<evidence type="ECO:0000256" key="4">
    <source>
        <dbReference type="ARBA" id="ARBA00022807"/>
    </source>
</evidence>
<reference evidence="7" key="3">
    <citation type="submission" date="2020-12" db="UniProtKB">
        <authorList>
            <consortium name="EnsemblPlants"/>
        </authorList>
    </citation>
    <scope>IDENTIFICATION</scope>
</reference>
<dbReference type="EnsemblPlants" id="Pp3c23_850V3.2">
    <property type="protein sequence ID" value="Pp3c23_850V3.2"/>
    <property type="gene ID" value="Pp3c23_850"/>
</dbReference>
<gene>
    <name evidence="7" type="primary">LOC112275970</name>
    <name evidence="6" type="ORF">PHYPA_027499</name>
</gene>
<evidence type="ECO:0000256" key="1">
    <source>
        <dbReference type="ARBA" id="ARBA00005234"/>
    </source>
</evidence>
<dbReference type="EnsemblPlants" id="Pp3c23_850V3.7">
    <property type="protein sequence ID" value="Pp3c23_850V3.7"/>
    <property type="gene ID" value="Pp3c23_850"/>
</dbReference>
<keyword evidence="8" id="KW-1185">Reference proteome</keyword>
<dbReference type="Gramene" id="Pp3c23_850V3.8">
    <property type="protein sequence ID" value="Pp3c23_850V3.8"/>
    <property type="gene ID" value="Pp3c23_850"/>
</dbReference>
<dbReference type="FunFam" id="3.40.395.10:FF:000001">
    <property type="entry name" value="Sentrin-specific protease 1"/>
    <property type="match status" value="1"/>
</dbReference>
<dbReference type="GO" id="GO:0060255">
    <property type="term" value="P:regulation of macromolecule metabolic process"/>
    <property type="evidence" value="ECO:0007669"/>
    <property type="project" value="UniProtKB-ARBA"/>
</dbReference>
<dbReference type="EnsemblPlants" id="Pp3c23_850V3.1">
    <property type="protein sequence ID" value="Pp3c23_850V3.1"/>
    <property type="gene ID" value="Pp3c23_850"/>
</dbReference>
<keyword evidence="2" id="KW-0645">Protease</keyword>
<dbReference type="GO" id="GO:0016926">
    <property type="term" value="P:protein desumoylation"/>
    <property type="evidence" value="ECO:0000318"/>
    <property type="project" value="GO_Central"/>
</dbReference>
<dbReference type="Gramene" id="Pp3c23_850V3.5">
    <property type="protein sequence ID" value="Pp3c23_850V3.5"/>
    <property type="gene ID" value="Pp3c23_850"/>
</dbReference>
<protein>
    <recommendedName>
        <fullName evidence="5">Ubiquitin-like protease family profile domain-containing protein</fullName>
    </recommendedName>
</protein>
<accession>A0A2K1IHP5</accession>
<feature type="domain" description="Ubiquitin-like protease family profile" evidence="5">
    <location>
        <begin position="448"/>
        <end position="620"/>
    </location>
</feature>
<dbReference type="GeneID" id="112275970"/>
<comment type="similarity">
    <text evidence="1">Belongs to the peptidase C48 family.</text>
</comment>
<evidence type="ECO:0000259" key="5">
    <source>
        <dbReference type="PROSITE" id="PS50600"/>
    </source>
</evidence>
<name>A0A2K1IHP5_PHYPA</name>
<dbReference type="GO" id="GO:0005634">
    <property type="term" value="C:nucleus"/>
    <property type="evidence" value="ECO:0000318"/>
    <property type="project" value="GO_Central"/>
</dbReference>
<dbReference type="GO" id="GO:0016929">
    <property type="term" value="F:deSUMOylase activity"/>
    <property type="evidence" value="ECO:0000318"/>
    <property type="project" value="GO_Central"/>
</dbReference>
<dbReference type="Gramene" id="Pp3c23_850V3.6">
    <property type="protein sequence ID" value="Pp3c23_850V3.6"/>
    <property type="gene ID" value="Pp3c23_850"/>
</dbReference>
<evidence type="ECO:0000313" key="7">
    <source>
        <dbReference type="EnsemblPlants" id="Pp3c23_850V3.1"/>
    </source>
</evidence>
<organism evidence="6">
    <name type="scientific">Physcomitrium patens</name>
    <name type="common">Spreading-leaved earth moss</name>
    <name type="synonym">Physcomitrella patens</name>
    <dbReference type="NCBI Taxonomy" id="3218"/>
    <lineage>
        <taxon>Eukaryota</taxon>
        <taxon>Viridiplantae</taxon>
        <taxon>Streptophyta</taxon>
        <taxon>Embryophyta</taxon>
        <taxon>Bryophyta</taxon>
        <taxon>Bryophytina</taxon>
        <taxon>Bryopsida</taxon>
        <taxon>Funariidae</taxon>
        <taxon>Funariales</taxon>
        <taxon>Funariaceae</taxon>
        <taxon>Physcomitrium</taxon>
    </lineage>
</organism>
<evidence type="ECO:0000313" key="6">
    <source>
        <dbReference type="EMBL" id="PNR28807.1"/>
    </source>
</evidence>
<dbReference type="STRING" id="3218.A0A2K1IHP5"/>
<reference evidence="6 8" key="1">
    <citation type="journal article" date="2008" name="Science">
        <title>The Physcomitrella genome reveals evolutionary insights into the conquest of land by plants.</title>
        <authorList>
            <person name="Rensing S."/>
            <person name="Lang D."/>
            <person name="Zimmer A."/>
            <person name="Terry A."/>
            <person name="Salamov A."/>
            <person name="Shapiro H."/>
            <person name="Nishiyama T."/>
            <person name="Perroud P.-F."/>
            <person name="Lindquist E."/>
            <person name="Kamisugi Y."/>
            <person name="Tanahashi T."/>
            <person name="Sakakibara K."/>
            <person name="Fujita T."/>
            <person name="Oishi K."/>
            <person name="Shin-I T."/>
            <person name="Kuroki Y."/>
            <person name="Toyoda A."/>
            <person name="Suzuki Y."/>
            <person name="Hashimoto A."/>
            <person name="Yamaguchi K."/>
            <person name="Sugano A."/>
            <person name="Kohara Y."/>
            <person name="Fujiyama A."/>
            <person name="Anterola A."/>
            <person name="Aoki S."/>
            <person name="Ashton N."/>
            <person name="Barbazuk W.B."/>
            <person name="Barker E."/>
            <person name="Bennetzen J."/>
            <person name="Bezanilla M."/>
            <person name="Blankenship R."/>
            <person name="Cho S.H."/>
            <person name="Dutcher S."/>
            <person name="Estelle M."/>
            <person name="Fawcett J.A."/>
            <person name="Gundlach H."/>
            <person name="Hanada K."/>
            <person name="Heyl A."/>
            <person name="Hicks K.A."/>
            <person name="Hugh J."/>
            <person name="Lohr M."/>
            <person name="Mayer K."/>
            <person name="Melkozernov A."/>
            <person name="Murata T."/>
            <person name="Nelson D."/>
            <person name="Pils B."/>
            <person name="Prigge M."/>
            <person name="Reiss B."/>
            <person name="Renner T."/>
            <person name="Rombauts S."/>
            <person name="Rushton P."/>
            <person name="Sanderfoot A."/>
            <person name="Schween G."/>
            <person name="Shiu S.-H."/>
            <person name="Stueber K."/>
            <person name="Theodoulou F.L."/>
            <person name="Tu H."/>
            <person name="Van de Peer Y."/>
            <person name="Verrier P.J."/>
            <person name="Waters E."/>
            <person name="Wood A."/>
            <person name="Yang L."/>
            <person name="Cove D."/>
            <person name="Cuming A."/>
            <person name="Hasebe M."/>
            <person name="Lucas S."/>
            <person name="Mishler D.B."/>
            <person name="Reski R."/>
            <person name="Grigoriev I."/>
            <person name="Quatrano R.S."/>
            <person name="Boore J.L."/>
        </authorList>
    </citation>
    <scope>NUCLEOTIDE SEQUENCE [LARGE SCALE GENOMIC DNA]</scope>
    <source>
        <strain evidence="7 8">cv. Gransden 2004</strain>
    </source>
</reference>
<dbReference type="PaxDb" id="3218-PP1S210_63V6.1"/>
<dbReference type="EnsemblPlants" id="Pp3c23_850V3.8">
    <property type="protein sequence ID" value="Pp3c23_850V3.8"/>
    <property type="gene ID" value="Pp3c23_850"/>
</dbReference>
<keyword evidence="3" id="KW-0378">Hydrolase</keyword>
<evidence type="ECO:0000256" key="2">
    <source>
        <dbReference type="ARBA" id="ARBA00022670"/>
    </source>
</evidence>
<dbReference type="Pfam" id="PF02902">
    <property type="entry name" value="Peptidase_C48"/>
    <property type="match status" value="1"/>
</dbReference>
<dbReference type="Gene3D" id="3.40.395.10">
    <property type="entry name" value="Adenoviral Proteinase, Chain A"/>
    <property type="match status" value="1"/>
</dbReference>
<dbReference type="GO" id="GO:0080090">
    <property type="term" value="P:regulation of primary metabolic process"/>
    <property type="evidence" value="ECO:0007669"/>
    <property type="project" value="UniProtKB-ARBA"/>
</dbReference>
<dbReference type="Gramene" id="Pp3c23_850V3.2">
    <property type="protein sequence ID" value="Pp3c23_850V3.2"/>
    <property type="gene ID" value="Pp3c23_850"/>
</dbReference>
<evidence type="ECO:0000256" key="3">
    <source>
        <dbReference type="ARBA" id="ARBA00022801"/>
    </source>
</evidence>
<evidence type="ECO:0000313" key="8">
    <source>
        <dbReference type="Proteomes" id="UP000006727"/>
    </source>
</evidence>
<keyword evidence="4" id="KW-0788">Thiol protease</keyword>
<reference evidence="6 8" key="2">
    <citation type="journal article" date="2018" name="Plant J.">
        <title>The Physcomitrella patens chromosome-scale assembly reveals moss genome structure and evolution.</title>
        <authorList>
            <person name="Lang D."/>
            <person name="Ullrich K.K."/>
            <person name="Murat F."/>
            <person name="Fuchs J."/>
            <person name="Jenkins J."/>
            <person name="Haas F.B."/>
            <person name="Piednoel M."/>
            <person name="Gundlach H."/>
            <person name="Van Bel M."/>
            <person name="Meyberg R."/>
            <person name="Vives C."/>
            <person name="Morata J."/>
            <person name="Symeonidi A."/>
            <person name="Hiss M."/>
            <person name="Muchero W."/>
            <person name="Kamisugi Y."/>
            <person name="Saleh O."/>
            <person name="Blanc G."/>
            <person name="Decker E.L."/>
            <person name="van Gessel N."/>
            <person name="Grimwood J."/>
            <person name="Hayes R.D."/>
            <person name="Graham S.W."/>
            <person name="Gunter L.E."/>
            <person name="McDaniel S.F."/>
            <person name="Hoernstein S.N.W."/>
            <person name="Larsson A."/>
            <person name="Li F.W."/>
            <person name="Perroud P.F."/>
            <person name="Phillips J."/>
            <person name="Ranjan P."/>
            <person name="Rokshar D.S."/>
            <person name="Rothfels C.J."/>
            <person name="Schneider L."/>
            <person name="Shu S."/>
            <person name="Stevenson D.W."/>
            <person name="Thummler F."/>
            <person name="Tillich M."/>
            <person name="Villarreal Aguilar J.C."/>
            <person name="Widiez T."/>
            <person name="Wong G.K."/>
            <person name="Wymore A."/>
            <person name="Zhang Y."/>
            <person name="Zimmer A.D."/>
            <person name="Quatrano R.S."/>
            <person name="Mayer K.F.X."/>
            <person name="Goodstein D."/>
            <person name="Casacuberta J.M."/>
            <person name="Vandepoele K."/>
            <person name="Reski R."/>
            <person name="Cuming A.C."/>
            <person name="Tuskan G.A."/>
            <person name="Maumus F."/>
            <person name="Salse J."/>
            <person name="Schmutz J."/>
            <person name="Rensing S.A."/>
        </authorList>
    </citation>
    <scope>NUCLEOTIDE SEQUENCE [LARGE SCALE GENOMIC DNA]</scope>
    <source>
        <strain evidence="7 8">cv. Gransden 2004</strain>
    </source>
</reference>
<dbReference type="OrthoDB" id="1939479at2759"/>
<dbReference type="InterPro" id="IPR003653">
    <property type="entry name" value="Peptidase_C48_C"/>
</dbReference>
<dbReference type="Gramene" id="Pp3c23_850V3.1">
    <property type="protein sequence ID" value="Pp3c23_850V3.1"/>
    <property type="gene ID" value="Pp3c23_850"/>
</dbReference>
<dbReference type="EnsemblPlants" id="Pp3c23_850V3.3">
    <property type="protein sequence ID" value="Pp3c23_850V3.3"/>
    <property type="gene ID" value="Pp3c23_850"/>
</dbReference>
<dbReference type="Gramene" id="Pp3c23_850V3.9">
    <property type="protein sequence ID" value="Pp3c23_850V3.9"/>
    <property type="gene ID" value="Pp3c23_850"/>
</dbReference>
<dbReference type="EnsemblPlants" id="Pp3c23_850V3.5">
    <property type="protein sequence ID" value="Pp3c23_850V3.5"/>
    <property type="gene ID" value="Pp3c23_850"/>
</dbReference>
<dbReference type="GO" id="GO:0006508">
    <property type="term" value="P:proteolysis"/>
    <property type="evidence" value="ECO:0007669"/>
    <property type="project" value="UniProtKB-KW"/>
</dbReference>
<dbReference type="PROSITE" id="PS50600">
    <property type="entry name" value="ULP_PROTEASE"/>
    <property type="match status" value="1"/>
</dbReference>
<dbReference type="EnsemblPlants" id="Pp3c23_850V3.9">
    <property type="protein sequence ID" value="Pp3c23_850V3.9"/>
    <property type="gene ID" value="Pp3c23_850"/>
</dbReference>
<dbReference type="Gramene" id="Pp3c23_850V3.3">
    <property type="protein sequence ID" value="Pp3c23_850V3.3"/>
    <property type="gene ID" value="Pp3c23_850"/>
</dbReference>
<dbReference type="EMBL" id="ABEU02000023">
    <property type="protein sequence ID" value="PNR28807.1"/>
    <property type="molecule type" value="Genomic_DNA"/>
</dbReference>
<dbReference type="AlphaFoldDB" id="A0A2K1IHP5"/>
<dbReference type="EnsemblPlants" id="Pp3c23_850V3.6">
    <property type="protein sequence ID" value="Pp3c23_850V3.6"/>
    <property type="gene ID" value="Pp3c23_850"/>
</dbReference>
<dbReference type="PANTHER" id="PTHR12606:SF1">
    <property type="entry name" value="UBIQUITIN-LIKE-SPECIFIC PROTEASE 1A"/>
    <property type="match status" value="1"/>
</dbReference>
<dbReference type="RefSeq" id="XP_024362612.1">
    <property type="nucleotide sequence ID" value="XM_024506844.2"/>
</dbReference>
<dbReference type="KEGG" id="ppp:112275970"/>
<dbReference type="EnsemblPlants" id="Pp3c23_850V3.4">
    <property type="protein sequence ID" value="Pp3c23_850V3.4"/>
    <property type="gene ID" value="Pp3c23_850"/>
</dbReference>
<dbReference type="Gramene" id="Pp3c23_850V3.7">
    <property type="protein sequence ID" value="Pp3c23_850V3.7"/>
    <property type="gene ID" value="Pp3c23_850"/>
</dbReference>
<dbReference type="SUPFAM" id="SSF54001">
    <property type="entry name" value="Cysteine proteinases"/>
    <property type="match status" value="1"/>
</dbReference>
<dbReference type="Gramene" id="Pp3c23_850V3.4">
    <property type="protein sequence ID" value="Pp3c23_850V3.4"/>
    <property type="gene ID" value="Pp3c23_850"/>
</dbReference>
<dbReference type="Proteomes" id="UP000006727">
    <property type="component" value="Chromosome 23"/>
</dbReference>
<sequence>MADSLEKSGVEIEHEARLFDKVTSEKIPNRRPEGGCEDVTCTNLYKGPHVDSSEEGNCFVGVETGKCISEAQLVKTDTDQFSCSIAELDIPNHGGNAATRLEGIVARVEGIDSQGVSVVAGPIGDLDLEDVSSECSLLPGISSHCFGNDEEPRRRHEVEHTVEQLHPGARSTICHQNICKTLEDFVHSSSTLDTQSCHRGVSQNSEFGIGIREGAVTGTVTKELLDQDSCVPHPPVFQSQRTLASDAANIRACEGFLVTDDESSLTSNYPQLVDVFVRDKTDARVGNEFALELGLQERADNFDVHGVLANYESSLGDCQIHILTEQHTGPTTSMDEVVRIDENLSKEVETGQTEENQAQGELIEVDNDSSSAADIDEIGMRLLKLDLAKDESTSYRVDQQKHHFGKGTGGNLAGVFTPLPPKAETQVKNAMMRPKWSTVLVFHKGSNIEVTGEILQCLLPGSWLNDEVINVYMELLKERESREPEKFLKCHFFNSFFYNKLFKDAQSYDYQAVRRWTTQKKLGYNLLECDKILVPVHQSVHWCLGVIDLRRQKLLYLDSLQGRDPNVLNSLARYIVDEARERGGQDLDVSKWEHVYVDDIPRQLNGCDCGMFMLKYADFHSRGASLSFTQSSMNYFRRRTAWEILQLKAT</sequence>